<keyword evidence="1" id="KW-1277">Toxin-antitoxin system</keyword>
<dbReference type="Gene3D" id="3.30.2310.20">
    <property type="entry name" value="RelE-like"/>
    <property type="match status" value="1"/>
</dbReference>
<dbReference type="OrthoDB" id="7030467at2"/>
<dbReference type="PIRSF" id="PIRSF006156">
    <property type="entry name" value="YafQ"/>
    <property type="match status" value="1"/>
</dbReference>
<proteinExistence type="predicted"/>
<evidence type="ECO:0000256" key="2">
    <source>
        <dbReference type="PIRSR" id="PIRSR006156-1"/>
    </source>
</evidence>
<dbReference type="SUPFAM" id="SSF143011">
    <property type="entry name" value="RelE-like"/>
    <property type="match status" value="1"/>
</dbReference>
<reference evidence="3 4" key="1">
    <citation type="submission" date="2018-01" db="EMBL/GenBank/DDBJ databases">
        <title>The complete genome sequence of Chromatium okenii LaCa, a purple sulfur bacterium with a turbulent life.</title>
        <authorList>
            <person name="Luedin S.M."/>
            <person name="Liechti N."/>
            <person name="Storelli N."/>
            <person name="Danza F."/>
            <person name="Wittwer M."/>
            <person name="Pothier J.F."/>
            <person name="Tonolla M.A."/>
        </authorList>
    </citation>
    <scope>NUCLEOTIDE SEQUENCE [LARGE SCALE GENOMIC DNA]</scope>
    <source>
        <strain evidence="3 4">LaCa</strain>
    </source>
</reference>
<evidence type="ECO:0000313" key="4">
    <source>
        <dbReference type="Proteomes" id="UP000239936"/>
    </source>
</evidence>
<evidence type="ECO:0000256" key="1">
    <source>
        <dbReference type="ARBA" id="ARBA00022649"/>
    </source>
</evidence>
<sequence>MRTASYTSQFKRDVKRIEKRGKELRKLREVINLLLTDQPLPRELGDHPLKGGWQPSRDLHLEADWILIYYLDGDSVRFERTGTHADLFHN</sequence>
<dbReference type="InterPro" id="IPR007712">
    <property type="entry name" value="RelE/ParE_toxin"/>
</dbReference>
<dbReference type="InterPro" id="IPR035093">
    <property type="entry name" value="RelE/ParE_toxin_dom_sf"/>
</dbReference>
<accession>A0A2S7XS86</accession>
<dbReference type="InterPro" id="IPR004386">
    <property type="entry name" value="Toxin_YafQ-like"/>
</dbReference>
<gene>
    <name evidence="3" type="ORF">CXB77_07395</name>
</gene>
<dbReference type="Pfam" id="PF15738">
    <property type="entry name" value="YafQ_toxin"/>
    <property type="match status" value="1"/>
</dbReference>
<dbReference type="EMBL" id="PPGH01000034">
    <property type="protein sequence ID" value="PQJ96614.1"/>
    <property type="molecule type" value="Genomic_DNA"/>
</dbReference>
<name>A0A2S7XS86_9GAMM</name>
<evidence type="ECO:0000313" key="3">
    <source>
        <dbReference type="EMBL" id="PQJ96614.1"/>
    </source>
</evidence>
<dbReference type="RefSeq" id="WP_105073373.1">
    <property type="nucleotide sequence ID" value="NZ_JAFLKP010000232.1"/>
</dbReference>
<protein>
    <submittedName>
        <fullName evidence="3">Type II toxin-antitoxin system mRNA interferase toxin, RelE/StbE family</fullName>
    </submittedName>
</protein>
<dbReference type="GO" id="GO:0006415">
    <property type="term" value="P:translational termination"/>
    <property type="evidence" value="ECO:0007669"/>
    <property type="project" value="TreeGrafter"/>
</dbReference>
<dbReference type="GO" id="GO:0006402">
    <property type="term" value="P:mRNA catabolic process"/>
    <property type="evidence" value="ECO:0007669"/>
    <property type="project" value="TreeGrafter"/>
</dbReference>
<dbReference type="PANTHER" id="PTHR40588">
    <property type="entry name" value="MRNA INTERFERASE TOXIN YAFQ"/>
    <property type="match status" value="1"/>
</dbReference>
<dbReference type="PANTHER" id="PTHR40588:SF1">
    <property type="entry name" value="MRNA INTERFERASE TOXIN YAFQ"/>
    <property type="match status" value="1"/>
</dbReference>
<dbReference type="AlphaFoldDB" id="A0A2S7XS86"/>
<feature type="active site" description="Proton donor" evidence="2">
    <location>
        <position position="84"/>
    </location>
</feature>
<organism evidence="3 4">
    <name type="scientific">Chromatium okenii</name>
    <dbReference type="NCBI Taxonomy" id="61644"/>
    <lineage>
        <taxon>Bacteria</taxon>
        <taxon>Pseudomonadati</taxon>
        <taxon>Pseudomonadota</taxon>
        <taxon>Gammaproteobacteria</taxon>
        <taxon>Chromatiales</taxon>
        <taxon>Chromatiaceae</taxon>
        <taxon>Chromatium</taxon>
    </lineage>
</organism>
<dbReference type="GO" id="GO:0004521">
    <property type="term" value="F:RNA endonuclease activity"/>
    <property type="evidence" value="ECO:0007669"/>
    <property type="project" value="TreeGrafter"/>
</dbReference>
<keyword evidence="4" id="KW-1185">Reference proteome</keyword>
<comment type="caution">
    <text evidence="3">The sequence shown here is derived from an EMBL/GenBank/DDBJ whole genome shotgun (WGS) entry which is preliminary data.</text>
</comment>
<dbReference type="Proteomes" id="UP000239936">
    <property type="component" value="Unassembled WGS sequence"/>
</dbReference>
<dbReference type="NCBIfam" id="TIGR02385">
    <property type="entry name" value="RelE_StbE"/>
    <property type="match status" value="1"/>
</dbReference>